<dbReference type="PANTHER" id="PTHR10422">
    <property type="entry name" value="CYTOCHROME C OXIDASE SUBUNIT 1"/>
    <property type="match status" value="1"/>
</dbReference>
<feature type="transmembrane region" description="Helical" evidence="6">
    <location>
        <begin position="1119"/>
        <end position="1142"/>
    </location>
</feature>
<feature type="transmembrane region" description="Helical" evidence="6">
    <location>
        <begin position="1312"/>
        <end position="1336"/>
    </location>
</feature>
<feature type="transmembrane region" description="Helical" evidence="6">
    <location>
        <begin position="60"/>
        <end position="81"/>
    </location>
</feature>
<dbReference type="GO" id="GO:0006123">
    <property type="term" value="P:mitochondrial electron transport, cytochrome c to oxygen"/>
    <property type="evidence" value="ECO:0007669"/>
    <property type="project" value="TreeGrafter"/>
</dbReference>
<keyword evidence="4 5" id="KW-0472">Membrane</keyword>
<keyword evidence="5 8" id="KW-0496">Mitochondrion</keyword>
<dbReference type="InterPro" id="IPR023615">
    <property type="entry name" value="Cyt_c_Oxase_su1_BS"/>
</dbReference>
<feature type="transmembrane region" description="Helical" evidence="6">
    <location>
        <begin position="205"/>
        <end position="224"/>
    </location>
</feature>
<keyword evidence="3 6" id="KW-1133">Transmembrane helix</keyword>
<feature type="transmembrane region" description="Helical" evidence="6">
    <location>
        <begin position="1428"/>
        <end position="1448"/>
    </location>
</feature>
<dbReference type="SUPFAM" id="SSF81442">
    <property type="entry name" value="Cytochrome c oxidase subunit I-like"/>
    <property type="match status" value="2"/>
</dbReference>
<keyword evidence="5" id="KW-0999">Mitochondrion inner membrane</keyword>
<keyword evidence="5" id="KW-0679">Respiratory chain</keyword>
<comment type="function">
    <text evidence="5">Component of the cytochrome c oxidase, the last enzyme in the mitochondrial electron transport chain which drives oxidative phosphorylation. The respiratory chain contains 3 multisubunit complexes succinate dehydrogenase (complex II, CII), ubiquinol-cytochrome c oxidoreductase (cytochrome b-c1 complex, complex III, CIII) and cytochrome c oxidase (complex IV, CIV), that cooperate to transfer electrons derived from NADH and succinate to molecular oxygen, creating an electrochemical gradient over the inner membrane that drives transmembrane transport and the ATP synthase. Cytochrome c oxidase is the component of the respiratory chain that catalyzes the reduction of oxygen to water. Electrons originating from reduced cytochrome c in the intermembrane space (IMS) are transferred via the dinuclear copper A center (CU(A)) of subunit 2 and heme A of subunit 1 to the active site in subunit 1, a binuclear center (BNC) formed by heme A3 and copper B (CU(B)). The BNC reduces molecular oxygen to 2 water molecules using 4 electrons from cytochrome c in the IMS and 4 protons from the mitochondrial matrix.</text>
</comment>
<keyword evidence="5" id="KW-0813">Transport</keyword>
<evidence type="ECO:0000256" key="4">
    <source>
        <dbReference type="ARBA" id="ARBA00023136"/>
    </source>
</evidence>
<proteinExistence type="inferred from homology"/>
<keyword evidence="5" id="KW-0349">Heme</keyword>
<feature type="transmembrane region" description="Helical" evidence="6">
    <location>
        <begin position="490"/>
        <end position="508"/>
    </location>
</feature>
<evidence type="ECO:0000313" key="8">
    <source>
        <dbReference type="EMBL" id="ASY95744.1"/>
    </source>
</evidence>
<feature type="transmembrane region" description="Helical" evidence="6">
    <location>
        <begin position="1163"/>
        <end position="1186"/>
    </location>
</feature>
<gene>
    <name evidence="8" type="primary">cox1</name>
</gene>
<dbReference type="Gene3D" id="1.20.210.10">
    <property type="entry name" value="Cytochrome c oxidase-like, subunit I domain"/>
    <property type="match status" value="2"/>
</dbReference>
<keyword evidence="5" id="KW-0479">Metal-binding</keyword>
<feature type="transmembrane region" description="Helical" evidence="6">
    <location>
        <begin position="463"/>
        <end position="484"/>
    </location>
</feature>
<feature type="transmembrane region" description="Helical" evidence="6">
    <location>
        <begin position="292"/>
        <end position="309"/>
    </location>
</feature>
<dbReference type="PANTHER" id="PTHR10422:SF18">
    <property type="entry name" value="CYTOCHROME C OXIDASE SUBUNIT 1"/>
    <property type="match status" value="1"/>
</dbReference>
<feature type="transmembrane region" description="Helical" evidence="6">
    <location>
        <begin position="124"/>
        <end position="146"/>
    </location>
</feature>
<comment type="similarity">
    <text evidence="5">Belongs to the heme-copper respiratory oxidase family.</text>
</comment>
<feature type="transmembrane region" description="Helical" evidence="6">
    <location>
        <begin position="230"/>
        <end position="247"/>
    </location>
</feature>
<dbReference type="UniPathway" id="UPA00705"/>
<protein>
    <recommendedName>
        <fullName evidence="5">Cytochrome c oxidase subunit 1</fullName>
        <ecNumber evidence="5">7.1.1.9</ecNumber>
    </recommendedName>
</protein>
<feature type="transmembrane region" description="Helical" evidence="6">
    <location>
        <begin position="1384"/>
        <end position="1408"/>
    </location>
</feature>
<evidence type="ECO:0000256" key="6">
    <source>
        <dbReference type="SAM" id="Phobius"/>
    </source>
</evidence>
<evidence type="ECO:0000256" key="5">
    <source>
        <dbReference type="RuleBase" id="RU000369"/>
    </source>
</evidence>
<comment type="subcellular location">
    <subcellularLocation>
        <location evidence="1">Membrane</location>
        <topology evidence="1">Multi-pass membrane protein</topology>
    </subcellularLocation>
    <subcellularLocation>
        <location evidence="5">Mitochondrion inner membrane</location>
        <topology evidence="5">Multi-pass membrane protein</topology>
    </subcellularLocation>
</comment>
<feature type="transmembrane region" description="Helical" evidence="6">
    <location>
        <begin position="166"/>
        <end position="184"/>
    </location>
</feature>
<feature type="transmembrane region" description="Helical" evidence="6">
    <location>
        <begin position="254"/>
        <end position="272"/>
    </location>
</feature>
<feature type="transmembrane region" description="Helical" evidence="6">
    <location>
        <begin position="1250"/>
        <end position="1268"/>
    </location>
</feature>
<dbReference type="EC" id="7.1.1.9" evidence="5"/>
<dbReference type="GO" id="GO:0020037">
    <property type="term" value="F:heme binding"/>
    <property type="evidence" value="ECO:0007669"/>
    <property type="project" value="InterPro"/>
</dbReference>
<keyword evidence="2 5" id="KW-0812">Transmembrane</keyword>
<feature type="transmembrane region" description="Helical" evidence="6">
    <location>
        <begin position="622"/>
        <end position="644"/>
    </location>
</feature>
<comment type="catalytic activity">
    <reaction evidence="5">
        <text>4 Fe(II)-[cytochrome c] + O2 + 8 H(+)(in) = 4 Fe(III)-[cytochrome c] + 2 H2O + 4 H(+)(out)</text>
        <dbReference type="Rhea" id="RHEA:11436"/>
        <dbReference type="Rhea" id="RHEA-COMP:10350"/>
        <dbReference type="Rhea" id="RHEA-COMP:14399"/>
        <dbReference type="ChEBI" id="CHEBI:15377"/>
        <dbReference type="ChEBI" id="CHEBI:15378"/>
        <dbReference type="ChEBI" id="CHEBI:15379"/>
        <dbReference type="ChEBI" id="CHEBI:29033"/>
        <dbReference type="ChEBI" id="CHEBI:29034"/>
        <dbReference type="EC" id="7.1.1.9"/>
    </reaction>
</comment>
<geneLocation type="mitochondrion" evidence="8"/>
<dbReference type="EMBL" id="KX524144">
    <property type="protein sequence ID" value="ASY95744.1"/>
    <property type="molecule type" value="Genomic_DNA"/>
</dbReference>
<evidence type="ECO:0000256" key="3">
    <source>
        <dbReference type="ARBA" id="ARBA00022989"/>
    </source>
</evidence>
<feature type="transmembrane region" description="Helical" evidence="6">
    <location>
        <begin position="30"/>
        <end position="54"/>
    </location>
</feature>
<sequence>MILRFFFSHMFLQYENVKQFYLKYKNNFNLIIKNISSMMEIYTLFLSFISYFIIKTDFISITKVITILSIYYIYVFSNYLVNSLINKNRKTIKFNLTNSLILMRGFAKHNFAEKDEKKDHKKNVFFTLNLLELSERLFFSLIYVLTNPSYSFKIISFNIRREKFNLSQSFFSFLTLVTIYLFWLKARFSYFTNNWIYTTNHKRIAVNYFWFVILSGIVGMVLATIIRLEFAYPGVGVLAGDSIQYLSLASAHGVIMVFFMIMPLLFGAFANFLLPTQLGVHDVAFPRLNSAAFWFLPGGLLMLCQLVCVDRRYQRMNCFNIREVESLLKRKFFVDLINSKDHRTFLDETAVGLRFKSDTSSLISSNVVNFHFYGPDVDFKIRNIYYFFKPLELDYSGVLKYNNLSLFYKLISYFNVSNFFSYINFFLFKINDDVVVVDNANKIYAHASFFLSKLIYLITRTYLYFKFLILLVVHSVTTAVSYFIYIVDSFFYYVARAIIIFFFVVIRLTRRVFSFIIRDSSYHYLSATHKFSRKLHDARSSLYFKITNVFSIFTKENFFFFISKLYSVSYVSDFSNHLWSLLSFFKQININDINYVNIDINSIIFTDIRRLAVHVPFENNSFLVNVWSTWAVSVNNLLSIIFFLENRNKSNFQLYVSEERYLRLQLANEIRFKEFLSITRINPLTWSLEIYSFFYFLFNLPINSIRLFVYLCLNHLWGFDWGLMYAHAVHFIAIRWFDVKPAADAFTSKKQAVAFLKKEGKNDYERLNASLNNILKYKKSLLMDKIYIVENYFWIAVEAIIDIFYLNSFSIDLIKIYLENCADWLSPLLSTYWFNKIFIFNLDCVFFDIKNFKIFNFFQYLFFYPNKFETFFNWIIKLKNNLPQNISLKSKIFFSKNIKEQTIDSLEETSSEARNLRFNNPVFKYDYKSGDYFPKLYKEAYSFLLPSILSLTSGLRTSPWFLSNTLNELFASSLNVFIDNFEKTEKHKNFEIKPFNINKITNNEAFYNYFLSLEKTDQSVNTLWVSSSSLATKFNKMFLTSSMQQRIYGNWRQLKFTREAWRCKLLATRHQKTLFKRYMNEDGIFWSIERNAKDLIPGWAMITPFSSRTRYTAVGKTDIGLMGVLLVLNSSIISGANFLVTYRYLSTLNNRKMRDARAFFTEAVMVASWMMILANPMLVIGIVMLLSDRHWQTSFFDYSGGGDTVLFQHMFWFFGHPEVYVIIIPTFGFTNTMVSYYLKKRVSARASLLYSLYTIAFLGFFVWGHHMYMVGLSHTTRMLFSTLTVMISVPAATKIMHWCVTTANSAFVMELPLLFTYTFIFFFVSGGISGMCVAHTGMDVLFHDTFYVIGHFHVMLAGGAMFASFGAFYFYFPAIFGVKYSRVYAYLHYTYYLVGQLMTVAPMFWLGYAGMPRRVLDYPAAFGGWHSVISAGHMLNVAGLMAFFIMIFDSLRQARAATRNNFGIGRYNTRLNFYLYEISRLSYLQQKSLTFFRFIANNRLKLNNQNFINYEPYETILFSYVFIKK</sequence>
<accession>A0A3S6K9T2</accession>
<evidence type="ECO:0000256" key="1">
    <source>
        <dbReference type="ARBA" id="ARBA00004141"/>
    </source>
</evidence>
<feature type="transmembrane region" description="Helical" evidence="6">
    <location>
        <begin position="1280"/>
        <end position="1300"/>
    </location>
</feature>
<keyword evidence="5" id="KW-0408">Iron</keyword>
<organism evidence="8">
    <name type="scientific">Stylonychia lemnae</name>
    <name type="common">Ciliate</name>
    <dbReference type="NCBI Taxonomy" id="5949"/>
    <lineage>
        <taxon>Eukaryota</taxon>
        <taxon>Sar</taxon>
        <taxon>Alveolata</taxon>
        <taxon>Ciliophora</taxon>
        <taxon>Intramacronucleata</taxon>
        <taxon>Spirotrichea</taxon>
        <taxon>Stichotrichia</taxon>
        <taxon>Sporadotrichida</taxon>
        <taxon>Oxytrichidae</taxon>
        <taxon>Stylonychinae</taxon>
        <taxon>Stylonychia</taxon>
    </lineage>
</organism>
<dbReference type="GO" id="GO:0046872">
    <property type="term" value="F:metal ion binding"/>
    <property type="evidence" value="ECO:0007669"/>
    <property type="project" value="UniProtKB-KW"/>
</dbReference>
<comment type="pathway">
    <text evidence="5">Energy metabolism; oxidative phosphorylation.</text>
</comment>
<dbReference type="InterPro" id="IPR036927">
    <property type="entry name" value="Cyt_c_oxase-like_su1_sf"/>
</dbReference>
<reference evidence="8" key="1">
    <citation type="submission" date="2016-07" db="EMBL/GenBank/DDBJ databases">
        <title>Mitochondrial genome evolution in stichotrich ciliates.</title>
        <authorList>
            <person name="Chen X."/>
            <person name="Landweber L."/>
        </authorList>
    </citation>
    <scope>NUCLEOTIDE SEQUENCE</scope>
</reference>
<evidence type="ECO:0000259" key="7">
    <source>
        <dbReference type="PROSITE" id="PS50855"/>
    </source>
</evidence>
<dbReference type="PROSITE" id="PS00077">
    <property type="entry name" value="COX1_CUB"/>
    <property type="match status" value="1"/>
</dbReference>
<keyword evidence="5" id="KW-0249">Electron transport</keyword>
<keyword evidence="5" id="KW-0186">Copper</keyword>
<dbReference type="CDD" id="cd00919">
    <property type="entry name" value="Heme_Cu_Oxidase_I"/>
    <property type="match status" value="1"/>
</dbReference>
<dbReference type="GO" id="GO:0015990">
    <property type="term" value="P:electron transport coupled proton transport"/>
    <property type="evidence" value="ECO:0007669"/>
    <property type="project" value="TreeGrafter"/>
</dbReference>
<dbReference type="GO" id="GO:0005743">
    <property type="term" value="C:mitochondrial inner membrane"/>
    <property type="evidence" value="ECO:0007669"/>
    <property type="project" value="UniProtKB-SubCell"/>
</dbReference>
<feature type="domain" description="Cytochrome oxidase subunit I profile" evidence="7">
    <location>
        <begin position="189"/>
        <end position="1452"/>
    </location>
</feature>
<evidence type="ECO:0000256" key="2">
    <source>
        <dbReference type="ARBA" id="ARBA00022692"/>
    </source>
</evidence>
<dbReference type="GO" id="GO:0004129">
    <property type="term" value="F:cytochrome-c oxidase activity"/>
    <property type="evidence" value="ECO:0007669"/>
    <property type="project" value="UniProtKB-EC"/>
</dbReference>
<name>A0A3S6K9T2_STYLE</name>
<dbReference type="PROSITE" id="PS50855">
    <property type="entry name" value="COX1"/>
    <property type="match status" value="1"/>
</dbReference>
<dbReference type="InterPro" id="IPR023616">
    <property type="entry name" value="Cyt_c_oxase-like_su1_dom"/>
</dbReference>
<dbReference type="PRINTS" id="PR01165">
    <property type="entry name" value="CYCOXIDASEI"/>
</dbReference>
<dbReference type="Pfam" id="PF00115">
    <property type="entry name" value="COX1"/>
    <property type="match status" value="2"/>
</dbReference>
<feature type="transmembrane region" description="Helical" evidence="6">
    <location>
        <begin position="1348"/>
        <end position="1372"/>
    </location>
</feature>
<dbReference type="InterPro" id="IPR000883">
    <property type="entry name" value="Cyt_C_Oxase_1"/>
</dbReference>